<feature type="region of interest" description="Disordered" evidence="6">
    <location>
        <begin position="1"/>
        <end position="127"/>
    </location>
</feature>
<evidence type="ECO:0000256" key="5">
    <source>
        <dbReference type="PROSITE-ProRule" id="PRU00047"/>
    </source>
</evidence>
<sequence length="529" mass="57837">MKISKNLSKNPSPHPRKRTSPEGPGAVGGRGRPRTADGGREKQSTEYQRHGVSELSDRAGETQESGEHTRRGETACKDFAPLPPAPPPSPPVEAQPAPRPHRPLSLPPLAPAPAHGTAPGSPGPHGSAVYPAAPAAGALTPSVPPPCECICPCPSSAQRSRWTYIKEQASTADDLNLVKAFPVFYHPNNHPVWEPIPLPVLKDTKQAITDYGLNSPYVIRVLGSLFAAYTFTPNDIRDLISAFFTNMQATLFLDEWQTRIRQHAQQTSAITGTPVLESFNRLFGVGPYISNEAQIKIPMNESDISKNLAFQAIQTIAEAAEPTPSYTQVQQKPTEPFIDFAERLKKAIAKQVKHPEAQDALFLKLAIEQSNDDCQQILRTLRDPTPMDMVKACRNVGSNSHKARLIAEALAGPQTCFHCGETGHIKKICPQLTTKTELPKTPCKRCGKGRHWTKDCRSLTNIYGQLLPPKKSPDLRRKVTFNSMPDLKQCTCELSRNTAAPPQPRSILHSPSLQQVPGNHSNPCSSLIT</sequence>
<feature type="compositionally biased region" description="Basic and acidic residues" evidence="6">
    <location>
        <begin position="34"/>
        <end position="76"/>
    </location>
</feature>
<dbReference type="SUPFAM" id="SSF47943">
    <property type="entry name" value="Retrovirus capsid protein, N-terminal core domain"/>
    <property type="match status" value="1"/>
</dbReference>
<evidence type="ECO:0000256" key="4">
    <source>
        <dbReference type="ARBA" id="ARBA00022833"/>
    </source>
</evidence>
<dbReference type="InterPro" id="IPR050195">
    <property type="entry name" value="Primate_lentivir_Gag_pol-like"/>
</dbReference>
<dbReference type="GeneID" id="108504018"/>
<reference evidence="9" key="1">
    <citation type="submission" date="2025-08" db="UniProtKB">
        <authorList>
            <consortium name="RefSeq"/>
        </authorList>
    </citation>
    <scope>IDENTIFICATION</scope>
</reference>
<accession>A0A6J0IBK9</accession>
<dbReference type="Pfam" id="PF19317">
    <property type="entry name" value="Gag_p24_C"/>
    <property type="match status" value="1"/>
</dbReference>
<evidence type="ECO:0000256" key="1">
    <source>
        <dbReference type="ARBA" id="ARBA00022707"/>
    </source>
</evidence>
<feature type="region of interest" description="Disordered" evidence="6">
    <location>
        <begin position="498"/>
        <end position="529"/>
    </location>
</feature>
<feature type="compositionally biased region" description="Pro residues" evidence="6">
    <location>
        <begin position="81"/>
        <end position="93"/>
    </location>
</feature>
<dbReference type="OrthoDB" id="9352756at2759"/>
<feature type="domain" description="CCHC-type" evidence="7">
    <location>
        <begin position="416"/>
        <end position="431"/>
    </location>
</feature>
<organism evidence="8 9">
    <name type="scientific">Lepidothrix coronata</name>
    <name type="common">blue-crowned manakin</name>
    <dbReference type="NCBI Taxonomy" id="321398"/>
    <lineage>
        <taxon>Eukaryota</taxon>
        <taxon>Metazoa</taxon>
        <taxon>Chordata</taxon>
        <taxon>Craniata</taxon>
        <taxon>Vertebrata</taxon>
        <taxon>Euteleostomi</taxon>
        <taxon>Archelosauria</taxon>
        <taxon>Archosauria</taxon>
        <taxon>Dinosauria</taxon>
        <taxon>Saurischia</taxon>
        <taxon>Theropoda</taxon>
        <taxon>Coelurosauria</taxon>
        <taxon>Aves</taxon>
        <taxon>Neognathae</taxon>
        <taxon>Neoaves</taxon>
        <taxon>Telluraves</taxon>
        <taxon>Australaves</taxon>
        <taxon>Passeriformes</taxon>
        <taxon>Pipridae</taxon>
        <taxon>Lepidothrix</taxon>
    </lineage>
</organism>
<dbReference type="Pfam" id="PF14787">
    <property type="entry name" value="zf-CCHC_5"/>
    <property type="match status" value="1"/>
</dbReference>
<feature type="compositionally biased region" description="Low complexity" evidence="6">
    <location>
        <begin position="112"/>
        <end position="127"/>
    </location>
</feature>
<keyword evidence="1" id="KW-0449">Lipoprotein</keyword>
<dbReference type="InterPro" id="IPR045345">
    <property type="entry name" value="Gag_p24_C"/>
</dbReference>
<evidence type="ECO:0000256" key="6">
    <source>
        <dbReference type="SAM" id="MobiDB-lite"/>
    </source>
</evidence>
<evidence type="ECO:0000256" key="3">
    <source>
        <dbReference type="ARBA" id="ARBA00022771"/>
    </source>
</evidence>
<dbReference type="PROSITE" id="PS50158">
    <property type="entry name" value="ZF_CCHC"/>
    <property type="match status" value="1"/>
</dbReference>
<protein>
    <submittedName>
        <fullName evidence="9">Endogenous retrovirus group K member 21 Gag polyprotein-like</fullName>
    </submittedName>
</protein>
<dbReference type="RefSeq" id="XP_017684065.1">
    <property type="nucleotide sequence ID" value="XM_017828576.1"/>
</dbReference>
<dbReference type="Gene3D" id="4.10.60.10">
    <property type="entry name" value="Zinc finger, CCHC-type"/>
    <property type="match status" value="1"/>
</dbReference>
<dbReference type="PANTHER" id="PTHR40389">
    <property type="entry name" value="ENDOGENOUS RETROVIRUS GROUP K MEMBER 24 GAG POLYPROTEIN-RELATED"/>
    <property type="match status" value="1"/>
</dbReference>
<dbReference type="InterPro" id="IPR008919">
    <property type="entry name" value="Retrov_capsid_N"/>
</dbReference>
<dbReference type="SUPFAM" id="SSF57756">
    <property type="entry name" value="Retrovirus zinc finger-like domains"/>
    <property type="match status" value="1"/>
</dbReference>
<dbReference type="InterPro" id="IPR036875">
    <property type="entry name" value="Znf_CCHC_sf"/>
</dbReference>
<evidence type="ECO:0000313" key="8">
    <source>
        <dbReference type="Proteomes" id="UP000504624"/>
    </source>
</evidence>
<dbReference type="Proteomes" id="UP000504624">
    <property type="component" value="Unplaced"/>
</dbReference>
<evidence type="ECO:0000256" key="2">
    <source>
        <dbReference type="ARBA" id="ARBA00022723"/>
    </source>
</evidence>
<dbReference type="SMART" id="SM00343">
    <property type="entry name" value="ZnF_C2HC"/>
    <property type="match status" value="2"/>
</dbReference>
<feature type="compositionally biased region" description="Polar residues" evidence="6">
    <location>
        <begin position="1"/>
        <end position="11"/>
    </location>
</feature>
<keyword evidence="4" id="KW-0862">Zinc</keyword>
<name>A0A6J0IBK9_9PASS</name>
<keyword evidence="2" id="KW-0479">Metal-binding</keyword>
<dbReference type="Pfam" id="PF00098">
    <property type="entry name" value="zf-CCHC"/>
    <property type="match status" value="1"/>
</dbReference>
<feature type="compositionally biased region" description="Polar residues" evidence="6">
    <location>
        <begin position="509"/>
        <end position="529"/>
    </location>
</feature>
<keyword evidence="8" id="KW-1185">Reference proteome</keyword>
<dbReference type="Gene3D" id="1.10.1200.30">
    <property type="match status" value="1"/>
</dbReference>
<dbReference type="InterPro" id="IPR001878">
    <property type="entry name" value="Znf_CCHC"/>
</dbReference>
<dbReference type="Pfam" id="PF00607">
    <property type="entry name" value="Gag_p24"/>
    <property type="match status" value="1"/>
</dbReference>
<dbReference type="PANTHER" id="PTHR40389:SF2">
    <property type="entry name" value="ENDOGENOUS RETROVIRUS GROUP K MEMBER 24 GAG POLYPROTEIN-RELATED"/>
    <property type="match status" value="1"/>
</dbReference>
<dbReference type="SUPFAM" id="SSF47353">
    <property type="entry name" value="Retrovirus capsid dimerization domain-like"/>
    <property type="match status" value="1"/>
</dbReference>
<proteinExistence type="predicted"/>
<gene>
    <name evidence="9" type="primary">LOC108504018</name>
</gene>
<dbReference type="GO" id="GO:0016032">
    <property type="term" value="P:viral process"/>
    <property type="evidence" value="ECO:0007669"/>
    <property type="project" value="InterPro"/>
</dbReference>
<dbReference type="Gene3D" id="1.10.375.10">
    <property type="entry name" value="Human Immunodeficiency Virus Type 1 Capsid Protein"/>
    <property type="match status" value="1"/>
</dbReference>
<dbReference type="InterPro" id="IPR008916">
    <property type="entry name" value="Retrov_capsid_C"/>
</dbReference>
<dbReference type="AlphaFoldDB" id="A0A6J0IBK9"/>
<dbReference type="GO" id="GO:0003676">
    <property type="term" value="F:nucleic acid binding"/>
    <property type="evidence" value="ECO:0007669"/>
    <property type="project" value="InterPro"/>
</dbReference>
<evidence type="ECO:0000313" key="9">
    <source>
        <dbReference type="RefSeq" id="XP_017684065.1"/>
    </source>
</evidence>
<dbReference type="GO" id="GO:0008270">
    <property type="term" value="F:zinc ion binding"/>
    <property type="evidence" value="ECO:0007669"/>
    <property type="project" value="UniProtKB-KW"/>
</dbReference>
<keyword evidence="1" id="KW-0519">Myristate</keyword>
<evidence type="ECO:0000259" key="7">
    <source>
        <dbReference type="PROSITE" id="PS50158"/>
    </source>
</evidence>
<keyword evidence="3 5" id="KW-0863">Zinc-finger</keyword>